<evidence type="ECO:0000313" key="1">
    <source>
        <dbReference type="EMBL" id="SVA13757.1"/>
    </source>
</evidence>
<protein>
    <recommendedName>
        <fullName evidence="2">Fe2OG dioxygenase domain-containing protein</fullName>
    </recommendedName>
</protein>
<name>A0A381TG74_9ZZZZ</name>
<dbReference type="GO" id="GO:0016491">
    <property type="term" value="F:oxidoreductase activity"/>
    <property type="evidence" value="ECO:0007669"/>
    <property type="project" value="UniProtKB-ARBA"/>
</dbReference>
<accession>A0A381TG74</accession>
<dbReference type="Pfam" id="PF05721">
    <property type="entry name" value="PhyH"/>
    <property type="match status" value="1"/>
</dbReference>
<dbReference type="PANTHER" id="PTHR20883">
    <property type="entry name" value="PHYTANOYL-COA DIOXYGENASE DOMAIN CONTAINING 1"/>
    <property type="match status" value="1"/>
</dbReference>
<dbReference type="InterPro" id="IPR008775">
    <property type="entry name" value="Phytyl_CoA_dOase-like"/>
</dbReference>
<organism evidence="1">
    <name type="scientific">marine metagenome</name>
    <dbReference type="NCBI Taxonomy" id="408172"/>
    <lineage>
        <taxon>unclassified sequences</taxon>
        <taxon>metagenomes</taxon>
        <taxon>ecological metagenomes</taxon>
    </lineage>
</organism>
<proteinExistence type="predicted"/>
<gene>
    <name evidence="1" type="ORF">METZ01_LOCUS66611</name>
</gene>
<dbReference type="SUPFAM" id="SSF51197">
    <property type="entry name" value="Clavaminate synthase-like"/>
    <property type="match status" value="1"/>
</dbReference>
<evidence type="ECO:0008006" key="2">
    <source>
        <dbReference type="Google" id="ProtNLM"/>
    </source>
</evidence>
<dbReference type="GO" id="GO:0046872">
    <property type="term" value="F:metal ion binding"/>
    <property type="evidence" value="ECO:0007669"/>
    <property type="project" value="UniProtKB-ARBA"/>
</dbReference>
<feature type="non-terminal residue" evidence="1">
    <location>
        <position position="1"/>
    </location>
</feature>
<sequence length="292" mass="31619">VLTAEQVEAFWRDGVLTVPDAVTQAQLDALRTDFDGWVAESRTHESPYGEAADGRPRFDVQPGHSAEHPALRRVQAPTEVSTAYYEVMSDSAMVDMVADLIGPDVKLHHTKVNSKLPGAATEVRWHQDFPYTPHSNTDLVTALLMVDEVTEQNGPLEVLPGSHDGPLHSLWHDGVFTGAVDDLVAADMQRDAVACFGPAGSVCLMHTKLAHGSAPNLSDRSRTLFICVYSAGDAAPCGPNPVPTVHQGLFVRGSDRARVRSVSYEVETPEFPRGASFFSQQEAHGTTPRSGR</sequence>
<dbReference type="AlphaFoldDB" id="A0A381TG74"/>
<dbReference type="Gene3D" id="2.60.120.620">
    <property type="entry name" value="q2cbj1_9rhob like domain"/>
    <property type="match status" value="1"/>
</dbReference>
<dbReference type="EMBL" id="UINC01004360">
    <property type="protein sequence ID" value="SVA13757.1"/>
    <property type="molecule type" value="Genomic_DNA"/>
</dbReference>
<dbReference type="PANTHER" id="PTHR20883:SF48">
    <property type="entry name" value="ECTOINE DIOXYGENASE"/>
    <property type="match status" value="1"/>
</dbReference>
<reference evidence="1" key="1">
    <citation type="submission" date="2018-05" db="EMBL/GenBank/DDBJ databases">
        <authorList>
            <person name="Lanie J.A."/>
            <person name="Ng W.-L."/>
            <person name="Kazmierczak K.M."/>
            <person name="Andrzejewski T.M."/>
            <person name="Davidsen T.M."/>
            <person name="Wayne K.J."/>
            <person name="Tettelin H."/>
            <person name="Glass J.I."/>
            <person name="Rusch D."/>
            <person name="Podicherti R."/>
            <person name="Tsui H.-C.T."/>
            <person name="Winkler M.E."/>
        </authorList>
    </citation>
    <scope>NUCLEOTIDE SEQUENCE</scope>
</reference>